<dbReference type="PANTHER" id="PTHR23294">
    <property type="entry name" value="ET TRANSLATION PRODUCT-RELATED"/>
    <property type="match status" value="1"/>
</dbReference>
<evidence type="ECO:0000256" key="6">
    <source>
        <dbReference type="ARBA" id="ARBA00023180"/>
    </source>
</evidence>
<feature type="transmembrane region" description="Helical" evidence="10">
    <location>
        <begin position="487"/>
        <end position="506"/>
    </location>
</feature>
<dbReference type="EMBL" id="CAEY01000248">
    <property type="status" value="NOT_ANNOTATED_CDS"/>
    <property type="molecule type" value="Genomic_DNA"/>
</dbReference>
<feature type="transmembrane region" description="Helical" evidence="10">
    <location>
        <begin position="140"/>
        <end position="160"/>
    </location>
</feature>
<feature type="transmembrane region" description="Helical" evidence="10">
    <location>
        <begin position="231"/>
        <end position="252"/>
    </location>
</feature>
<evidence type="ECO:0000256" key="2">
    <source>
        <dbReference type="ARBA" id="ARBA00009172"/>
    </source>
</evidence>
<feature type="transmembrane region" description="Helical" evidence="10">
    <location>
        <begin position="96"/>
        <end position="120"/>
    </location>
</feature>
<evidence type="ECO:0000256" key="7">
    <source>
        <dbReference type="ARBA" id="ARBA00040302"/>
    </source>
</evidence>
<dbReference type="AlphaFoldDB" id="T1KMP6"/>
<dbReference type="GO" id="GO:0016020">
    <property type="term" value="C:membrane"/>
    <property type="evidence" value="ECO:0007669"/>
    <property type="project" value="UniProtKB-SubCell"/>
</dbReference>
<dbReference type="Gene3D" id="1.20.1250.20">
    <property type="entry name" value="MFS general substrate transporter like domains"/>
    <property type="match status" value="1"/>
</dbReference>
<feature type="transmembrane region" description="Helical" evidence="10">
    <location>
        <begin position="352"/>
        <end position="375"/>
    </location>
</feature>
<protein>
    <recommendedName>
        <fullName evidence="7">UNC93-like protein MFSD11</fullName>
    </recommendedName>
    <alternativeName>
        <fullName evidence="8">Major facilitator superfamily domain-containing protein 11</fullName>
    </alternativeName>
</protein>
<feature type="transmembrane region" description="Helical" evidence="10">
    <location>
        <begin position="420"/>
        <end position="438"/>
    </location>
</feature>
<keyword evidence="5 10" id="KW-0472">Membrane</keyword>
<dbReference type="KEGG" id="tut:107365536"/>
<comment type="similarity">
    <text evidence="2">Belongs to the unc-93 family.</text>
</comment>
<keyword evidence="12" id="KW-1185">Reference proteome</keyword>
<feature type="compositionally biased region" description="Low complexity" evidence="9">
    <location>
        <begin position="39"/>
        <end position="52"/>
    </location>
</feature>
<evidence type="ECO:0000256" key="4">
    <source>
        <dbReference type="ARBA" id="ARBA00022989"/>
    </source>
</evidence>
<dbReference type="Proteomes" id="UP000015104">
    <property type="component" value="Unassembled WGS sequence"/>
</dbReference>
<dbReference type="PANTHER" id="PTHR23294:SF0">
    <property type="entry name" value="UNC93-LIKE PROTEIN MFSD11"/>
    <property type="match status" value="1"/>
</dbReference>
<evidence type="ECO:0000256" key="1">
    <source>
        <dbReference type="ARBA" id="ARBA00004141"/>
    </source>
</evidence>
<gene>
    <name evidence="11" type="primary">107365536</name>
</gene>
<keyword evidence="4 10" id="KW-1133">Transmembrane helix</keyword>
<dbReference type="EnsemblMetazoa" id="tetur15g02380.1">
    <property type="protein sequence ID" value="tetur15g02380.1"/>
    <property type="gene ID" value="tetur15g02380"/>
</dbReference>
<dbReference type="OMA" id="FSIANWI"/>
<evidence type="ECO:0000256" key="10">
    <source>
        <dbReference type="SAM" id="Phobius"/>
    </source>
</evidence>
<evidence type="ECO:0000256" key="5">
    <source>
        <dbReference type="ARBA" id="ARBA00023136"/>
    </source>
</evidence>
<feature type="transmembrane region" description="Helical" evidence="10">
    <location>
        <begin position="459"/>
        <end position="481"/>
    </location>
</feature>
<keyword evidence="3 10" id="KW-0812">Transmembrane</keyword>
<dbReference type="SUPFAM" id="SSF103473">
    <property type="entry name" value="MFS general substrate transporter"/>
    <property type="match status" value="1"/>
</dbReference>
<evidence type="ECO:0000256" key="8">
    <source>
        <dbReference type="ARBA" id="ARBA00041910"/>
    </source>
</evidence>
<keyword evidence="6" id="KW-0325">Glycoprotein</keyword>
<dbReference type="Pfam" id="PF05978">
    <property type="entry name" value="UNC-93"/>
    <property type="match status" value="1"/>
</dbReference>
<dbReference type="InterPro" id="IPR051617">
    <property type="entry name" value="UNC-93-like_regulator"/>
</dbReference>
<evidence type="ECO:0000313" key="12">
    <source>
        <dbReference type="Proteomes" id="UP000015104"/>
    </source>
</evidence>
<dbReference type="eggNOG" id="KOG3098">
    <property type="taxonomic scope" value="Eukaryota"/>
</dbReference>
<evidence type="ECO:0000313" key="11">
    <source>
        <dbReference type="EnsemblMetazoa" id="tetur15g02380.1"/>
    </source>
</evidence>
<comment type="subcellular location">
    <subcellularLocation>
        <location evidence="1">Membrane</location>
        <topology evidence="1">Multi-pass membrane protein</topology>
    </subcellularLocation>
</comment>
<sequence length="552" mass="60067">MATLRKIREIYRRVRRKYNPQSHQYEPIPGETSPSANQTFSSTSPSTSGSFVTAREDISPQSLLSIHQVDSLSSTLSSSSDPLIPRIRSSNMDKHFFNILILGFSFLLLFTAFQTGGMIQETVVKGVNQEYAKQWNGHSWSGYTSLSIVYLVFSIANWIAPSIVAIFGPKTSMIMAAVIYCLYIGSFLYPLWWTLSAASAVLGLGAAVIWTAQGNLLTLNSNQSTIGRNSGVFWALFQGSLIFGNIFVSFQFKGIDIIDEKTRQTTYSGLLGAGIAGTILMFMLRSYPASETNEKPVGPVQALYDSFTLFRTKAMVLMFFTFAYTGIAQSFITGVYVNSIGFTKAIGENRKTFVGVAGCLIGIGETIGGGIFGIFGKKTAKLGRDPIVFFGLILHIAAYAGVFINLPFNANLGDTDESSIIPTSLPLALVCSFLLGLGDACMNTQIYSQIGSFYESNSAPAFAIFKFVQSLFSSLFFFFTSEITLNIQIYIMVGTAILGSITFFIVEQAARRKSRSADITPSIAGDDVKDGITNPAYVKDTIGQSTTTLVVP</sequence>
<evidence type="ECO:0000256" key="9">
    <source>
        <dbReference type="SAM" id="MobiDB-lite"/>
    </source>
</evidence>
<reference evidence="12" key="1">
    <citation type="submission" date="2011-08" db="EMBL/GenBank/DDBJ databases">
        <authorList>
            <person name="Rombauts S."/>
        </authorList>
    </citation>
    <scope>NUCLEOTIDE SEQUENCE</scope>
    <source>
        <strain evidence="12">London</strain>
    </source>
</reference>
<accession>T1KMP6</accession>
<evidence type="ECO:0000256" key="3">
    <source>
        <dbReference type="ARBA" id="ARBA00022692"/>
    </source>
</evidence>
<dbReference type="InterPro" id="IPR010291">
    <property type="entry name" value="Ion_channel_UNC-93"/>
</dbReference>
<dbReference type="InterPro" id="IPR036259">
    <property type="entry name" value="MFS_trans_sf"/>
</dbReference>
<dbReference type="OrthoDB" id="196103at2759"/>
<proteinExistence type="inferred from homology"/>
<name>T1KMP6_TETUR</name>
<feature type="region of interest" description="Disordered" evidence="9">
    <location>
        <begin position="18"/>
        <end position="52"/>
    </location>
</feature>
<reference evidence="11" key="2">
    <citation type="submission" date="2015-06" db="UniProtKB">
        <authorList>
            <consortium name="EnsemblMetazoa"/>
        </authorList>
    </citation>
    <scope>IDENTIFICATION</scope>
</reference>
<feature type="transmembrane region" description="Helical" evidence="10">
    <location>
        <begin position="172"/>
        <end position="192"/>
    </location>
</feature>
<feature type="transmembrane region" description="Helical" evidence="10">
    <location>
        <begin position="387"/>
        <end position="408"/>
    </location>
</feature>
<dbReference type="HOGENOM" id="CLU_025356_2_0_1"/>
<feature type="transmembrane region" description="Helical" evidence="10">
    <location>
        <begin position="264"/>
        <end position="284"/>
    </location>
</feature>
<feature type="transmembrane region" description="Helical" evidence="10">
    <location>
        <begin position="198"/>
        <end position="219"/>
    </location>
</feature>
<feature type="transmembrane region" description="Helical" evidence="10">
    <location>
        <begin position="314"/>
        <end position="332"/>
    </location>
</feature>
<organism evidence="11 12">
    <name type="scientific">Tetranychus urticae</name>
    <name type="common">Two-spotted spider mite</name>
    <dbReference type="NCBI Taxonomy" id="32264"/>
    <lineage>
        <taxon>Eukaryota</taxon>
        <taxon>Metazoa</taxon>
        <taxon>Ecdysozoa</taxon>
        <taxon>Arthropoda</taxon>
        <taxon>Chelicerata</taxon>
        <taxon>Arachnida</taxon>
        <taxon>Acari</taxon>
        <taxon>Acariformes</taxon>
        <taxon>Trombidiformes</taxon>
        <taxon>Prostigmata</taxon>
        <taxon>Eleutherengona</taxon>
        <taxon>Raphignathae</taxon>
        <taxon>Tetranychoidea</taxon>
        <taxon>Tetranychidae</taxon>
        <taxon>Tetranychus</taxon>
    </lineage>
</organism>